<sequence length="175" mass="19423">MKKLGIILLFFVLTVFGLSGCGIVDYFTAQREPIVAKKLPEMVLNEPFVITTANGDYSVTINGARTTPQRDANSKSNPQAVIFLDYSYENISYEKRNNMDFFLAQGDFMVSDDAGNELETYNIKDPKRMIQETPIGGSCAASIAYALETESESLTVTFVRGKGREIAQIIIPIEE</sequence>
<dbReference type="PROSITE" id="PS51257">
    <property type="entry name" value="PROKAR_LIPOPROTEIN"/>
    <property type="match status" value="1"/>
</dbReference>
<organism evidence="2 3">
    <name type="scientific">Acetobacterium wieringae</name>
    <dbReference type="NCBI Taxonomy" id="52694"/>
    <lineage>
        <taxon>Bacteria</taxon>
        <taxon>Bacillati</taxon>
        <taxon>Bacillota</taxon>
        <taxon>Clostridia</taxon>
        <taxon>Eubacteriales</taxon>
        <taxon>Eubacteriaceae</taxon>
        <taxon>Acetobacterium</taxon>
    </lineage>
</organism>
<gene>
    <name evidence="2" type="ORF">ACWI_06430</name>
</gene>
<evidence type="ECO:0008006" key="4">
    <source>
        <dbReference type="Google" id="ProtNLM"/>
    </source>
</evidence>
<protein>
    <recommendedName>
        <fullName evidence="4">DUF5067 domain-containing protein</fullName>
    </recommendedName>
</protein>
<evidence type="ECO:0000313" key="2">
    <source>
        <dbReference type="EMBL" id="OFV71895.1"/>
    </source>
</evidence>
<comment type="caution">
    <text evidence="2">The sequence shown here is derived from an EMBL/GenBank/DDBJ whole genome shotgun (WGS) entry which is preliminary data.</text>
</comment>
<dbReference type="InterPro" id="IPR029050">
    <property type="entry name" value="Immunoprotect_excell_Ig-like"/>
</dbReference>
<dbReference type="STRING" id="52694.ACWI_06430"/>
<evidence type="ECO:0000313" key="3">
    <source>
        <dbReference type="Proteomes" id="UP000176244"/>
    </source>
</evidence>
<accession>A0A1F2PLQ4</accession>
<proteinExistence type="predicted"/>
<dbReference type="Proteomes" id="UP000176244">
    <property type="component" value="Unassembled WGS sequence"/>
</dbReference>
<dbReference type="AlphaFoldDB" id="A0A1F2PLQ4"/>
<keyword evidence="1" id="KW-0732">Signal</keyword>
<dbReference type="EMBL" id="LKEU01000014">
    <property type="protein sequence ID" value="OFV71895.1"/>
    <property type="molecule type" value="Genomic_DNA"/>
</dbReference>
<dbReference type="RefSeq" id="WP_070369997.1">
    <property type="nucleotide sequence ID" value="NZ_CP097897.1"/>
</dbReference>
<dbReference type="OrthoDB" id="1778308at2"/>
<reference evidence="2 3" key="1">
    <citation type="submission" date="2015-09" db="EMBL/GenBank/DDBJ databases">
        <title>Genome sequence of Acetobacterium wieringae DSM 1911.</title>
        <authorList>
            <person name="Poehlein A."/>
            <person name="Bengelsdorf F.R."/>
            <person name="Schiel-Bengelsdorf B."/>
            <person name="Duerre P."/>
            <person name="Daniel R."/>
        </authorList>
    </citation>
    <scope>NUCLEOTIDE SEQUENCE [LARGE SCALE GENOMIC DNA]</scope>
    <source>
        <strain evidence="2 3">DSM 1911</strain>
    </source>
</reference>
<name>A0A1F2PLQ4_9FIRM</name>
<evidence type="ECO:0000256" key="1">
    <source>
        <dbReference type="ARBA" id="ARBA00022729"/>
    </source>
</evidence>
<dbReference type="Gene3D" id="2.60.40.1240">
    <property type="match status" value="1"/>
</dbReference>